<dbReference type="SUPFAM" id="SSF48498">
    <property type="entry name" value="Tetracyclin repressor-like, C-terminal domain"/>
    <property type="match status" value="1"/>
</dbReference>
<dbReference type="Proteomes" id="UP001589532">
    <property type="component" value="Unassembled WGS sequence"/>
</dbReference>
<dbReference type="PROSITE" id="PS50977">
    <property type="entry name" value="HTH_TETR_2"/>
    <property type="match status" value="1"/>
</dbReference>
<dbReference type="InterPro" id="IPR050109">
    <property type="entry name" value="HTH-type_TetR-like_transc_reg"/>
</dbReference>
<evidence type="ECO:0000259" key="5">
    <source>
        <dbReference type="PROSITE" id="PS50977"/>
    </source>
</evidence>
<comment type="caution">
    <text evidence="6">The sequence shown here is derived from an EMBL/GenBank/DDBJ whole genome shotgun (WGS) entry which is preliminary data.</text>
</comment>
<dbReference type="SUPFAM" id="SSF46689">
    <property type="entry name" value="Homeodomain-like"/>
    <property type="match status" value="1"/>
</dbReference>
<feature type="domain" description="HTH tetR-type" evidence="5">
    <location>
        <begin position="12"/>
        <end position="72"/>
    </location>
</feature>
<keyword evidence="1" id="KW-0805">Transcription regulation</keyword>
<keyword evidence="3" id="KW-0804">Transcription</keyword>
<accession>A0ABV5RT91</accession>
<keyword evidence="7" id="KW-1185">Reference proteome</keyword>
<evidence type="ECO:0000313" key="6">
    <source>
        <dbReference type="EMBL" id="MFB9622651.1"/>
    </source>
</evidence>
<dbReference type="RefSeq" id="WP_344996229.1">
    <property type="nucleotide sequence ID" value="NZ_BAAAXV010000009.1"/>
</dbReference>
<dbReference type="InterPro" id="IPR036271">
    <property type="entry name" value="Tet_transcr_reg_TetR-rel_C_sf"/>
</dbReference>
<keyword evidence="2 4" id="KW-0238">DNA-binding</keyword>
<dbReference type="InterPro" id="IPR025996">
    <property type="entry name" value="MT1864/Rv1816-like_C"/>
</dbReference>
<dbReference type="PANTHER" id="PTHR30055">
    <property type="entry name" value="HTH-TYPE TRANSCRIPTIONAL REGULATOR RUTR"/>
    <property type="match status" value="1"/>
</dbReference>
<dbReference type="PANTHER" id="PTHR30055:SF234">
    <property type="entry name" value="HTH-TYPE TRANSCRIPTIONAL REGULATOR BETI"/>
    <property type="match status" value="1"/>
</dbReference>
<dbReference type="InterPro" id="IPR009057">
    <property type="entry name" value="Homeodomain-like_sf"/>
</dbReference>
<proteinExistence type="predicted"/>
<evidence type="ECO:0000313" key="7">
    <source>
        <dbReference type="Proteomes" id="UP001589532"/>
    </source>
</evidence>
<dbReference type="EMBL" id="JBHMBW010000003">
    <property type="protein sequence ID" value="MFB9622651.1"/>
    <property type="molecule type" value="Genomic_DNA"/>
</dbReference>
<evidence type="ECO:0000256" key="1">
    <source>
        <dbReference type="ARBA" id="ARBA00023015"/>
    </source>
</evidence>
<organism evidence="6 7">
    <name type="scientific">Nonomuraea helvata</name>
    <dbReference type="NCBI Taxonomy" id="37484"/>
    <lineage>
        <taxon>Bacteria</taxon>
        <taxon>Bacillati</taxon>
        <taxon>Actinomycetota</taxon>
        <taxon>Actinomycetes</taxon>
        <taxon>Streptosporangiales</taxon>
        <taxon>Streptosporangiaceae</taxon>
        <taxon>Nonomuraea</taxon>
    </lineage>
</organism>
<dbReference type="Gene3D" id="1.10.357.10">
    <property type="entry name" value="Tetracycline Repressor, domain 2"/>
    <property type="match status" value="1"/>
</dbReference>
<dbReference type="Pfam" id="PF13305">
    <property type="entry name" value="TetR_C_33"/>
    <property type="match status" value="1"/>
</dbReference>
<feature type="DNA-binding region" description="H-T-H motif" evidence="4">
    <location>
        <begin position="35"/>
        <end position="54"/>
    </location>
</feature>
<gene>
    <name evidence="6" type="ORF">ACFFSA_06105</name>
</gene>
<name>A0ABV5RT91_9ACTN</name>
<dbReference type="PRINTS" id="PR00455">
    <property type="entry name" value="HTHTETR"/>
</dbReference>
<evidence type="ECO:0000256" key="4">
    <source>
        <dbReference type="PROSITE-ProRule" id="PRU00335"/>
    </source>
</evidence>
<evidence type="ECO:0000256" key="3">
    <source>
        <dbReference type="ARBA" id="ARBA00023163"/>
    </source>
</evidence>
<dbReference type="InterPro" id="IPR001647">
    <property type="entry name" value="HTH_TetR"/>
</dbReference>
<reference evidence="6 7" key="1">
    <citation type="submission" date="2024-09" db="EMBL/GenBank/DDBJ databases">
        <authorList>
            <person name="Sun Q."/>
            <person name="Mori K."/>
        </authorList>
    </citation>
    <scope>NUCLEOTIDE SEQUENCE [LARGE SCALE GENOMIC DNA]</scope>
    <source>
        <strain evidence="6 7">JCM 3143</strain>
    </source>
</reference>
<sequence>MSIAARRARERAERHQLIITAARELAESEGWDAVTTRRLSERVEYSQPVLYSHFTGKDAIVQAVALEGFVELTGRLRAARAAGGDPKAVLRQVAMAYLDFARTHSALYEAMFVMPIAIPFATEETPEELRETFGEFAHALEPVAGKHDPGIFAEVVWAALHGLATLAHDRRIPAGHQQDRIDLLVDHLGVRV</sequence>
<dbReference type="Pfam" id="PF00440">
    <property type="entry name" value="TetR_N"/>
    <property type="match status" value="1"/>
</dbReference>
<evidence type="ECO:0000256" key="2">
    <source>
        <dbReference type="ARBA" id="ARBA00023125"/>
    </source>
</evidence>
<protein>
    <submittedName>
        <fullName evidence="6">TetR/AcrR family transcriptional regulator</fullName>
    </submittedName>
</protein>